<accession>A0A8H3YFR1</accession>
<reference evidence="7" key="1">
    <citation type="submission" date="2020-07" db="EMBL/GenBank/DDBJ databases">
        <title>Draft Genome Sequence of a Deep-Sea Yeast, Naganishia (Cryptococcus) liquefaciens strain N6.</title>
        <authorList>
            <person name="Han Y.W."/>
            <person name="Kajitani R."/>
            <person name="Morimoto H."/>
            <person name="Parhat M."/>
            <person name="Tsubouchi H."/>
            <person name="Bakenova O."/>
            <person name="Ogata M."/>
            <person name="Argunhan B."/>
            <person name="Aoki R."/>
            <person name="Kajiwara S."/>
            <person name="Itoh T."/>
            <person name="Iwasaki H."/>
        </authorList>
    </citation>
    <scope>NUCLEOTIDE SEQUENCE</scope>
    <source>
        <strain evidence="7">N6</strain>
    </source>
</reference>
<evidence type="ECO:0000259" key="5">
    <source>
        <dbReference type="Pfam" id="PF23036"/>
    </source>
</evidence>
<evidence type="ECO:0000313" key="7">
    <source>
        <dbReference type="EMBL" id="GHJ85976.1"/>
    </source>
</evidence>
<name>A0A8H3YFR1_9TREE</name>
<dbReference type="Pfam" id="PF12584">
    <property type="entry name" value="TRAPPC10"/>
    <property type="match status" value="1"/>
</dbReference>
<dbReference type="AlphaFoldDB" id="A0A8H3YFR1"/>
<feature type="domain" description="TRAPPC10/Trs130 C-terminal" evidence="4">
    <location>
        <begin position="1107"/>
        <end position="1246"/>
    </location>
</feature>
<dbReference type="GO" id="GO:1990071">
    <property type="term" value="C:TRAPPII protein complex"/>
    <property type="evidence" value="ECO:0007669"/>
    <property type="project" value="InterPro"/>
</dbReference>
<keyword evidence="8" id="KW-1185">Reference proteome</keyword>
<sequence>MSTSNPRQPIQVTYSSTPNLQPHLPWILNSLNVQLPLRNLHWKTPSRPAIRTIQECDLRFVNLIDAQSRGDVVNWIAPDAVEYGNLLSQCPLIHMCFIECEDNDAYKASCRPYLNTWISSIPPMQHSQKIIVLVNTPTPLGHKSSESKGGVFGNIRGTSTGNASSAILSKMKADFEVRSKERSAEPPSRTRCIALTLPPTAMQAQPAAVLPDPALFVNLVQALKDCTLASVDSIITERETVVSKDEEQVRTPPSEGGWNFRKFLLTKECLACAFENFGLVEDALRVYDELEESLAMVMREHLAWIGRPGMEELETDEQLLSSAVDAQSISRQRQRQQDRQKISSGDLSIFSLRCFLFRRQSEMLQIEQTVNRILLAQAMIQRGVTFISSVGRWLRSHKTADPSLIEAWIYDASHAVDEASIELSRHQVSDPKAERTNDFSCLNRARTQLLNLAVLQLDRIGLAQGFLPAEAPFKTSDLLMPQQDSVLFDRLDASPAMTELANTTQPAKRQAAAGGFRVLVRASKDSKAFQSLYDAAIDRARQAEIGAGRVRGKQSLDEKIAGNAYFHEQWQLAYETYLDLAQQYKADEARMTGSINAKWASLRLHALSRALDCHARLNLPNARTYSVLGLEYLKVYAECVDAVSFRPGSHISDVQKDTVNKIVQSWEENANVTAEMEIMDHPLFSVALADEHARSLSCEDGFACAISIDNFLPMEITLSSLRISFSAGEFQQFDLKADSTVLRPGANIVQVTSRMPFAGVLRIESATLFKDRLAFEYSLGNQGDRNAVLQVPRDPLAVQVTARVARNTSLDSEPYFDVLLQSGRNAISNAVISVACSRKDIRLRTHVARTDADLDIVASRQHIQLASMPKDRTARLSIPYACATRIDLLDINISVEYSTDGEPNLRRVRRETCALNLALPIAVNVQDFFRPDCLVSKFTVSSATPQAVKVMSANLSDSNTDCAVQSFNATLCPTYITADKAIPYLFKISRKNSVAFKPSVATVLKLIITYSIVGEELEGIVQRAIQDSIDDTKDPVLARMVREYLMRAVLQEGWLARYVAGNKIELPSLAPDIPAHILAEIKKLEPILANLDLISAQADSVRTLTVPVEIPSMQAIFTSQIAFPSNLPFIVGKPIKVEMSTRSSENWARDEVPDDAQVIYDILAEKESWLVTGKKRGNFTIAASRDGLAVSVTLIPLRHGLLPYPSVVIQPAPSVTPDFSGEQRLDQADAPLSFENHQIDAASQIRIHPVPSRQALMRVVHEVNDEGIGEGIAA</sequence>
<feature type="domain" description="TRAPPC10/Trs130 N-terminal" evidence="5">
    <location>
        <begin position="26"/>
        <end position="370"/>
    </location>
</feature>
<evidence type="ECO:0000256" key="2">
    <source>
        <dbReference type="ARBA" id="ARBA00022448"/>
    </source>
</evidence>
<dbReference type="InterPro" id="IPR045126">
    <property type="entry name" value="TRAPPC10/Trs130"/>
</dbReference>
<dbReference type="PANTHER" id="PTHR13251">
    <property type="entry name" value="EPILEPSY HOLOPROSENCEPHALY CANDIDATE 1/TMEM1"/>
    <property type="match status" value="1"/>
</dbReference>
<dbReference type="Pfam" id="PF23036">
    <property type="entry name" value="TRAPPC10_1st"/>
    <property type="match status" value="1"/>
</dbReference>
<dbReference type="GO" id="GO:0006891">
    <property type="term" value="P:intra-Golgi vesicle-mediated transport"/>
    <property type="evidence" value="ECO:0007669"/>
    <property type="project" value="TreeGrafter"/>
</dbReference>
<feature type="domain" description="DUF7077" evidence="6">
    <location>
        <begin position="797"/>
        <end position="902"/>
    </location>
</feature>
<evidence type="ECO:0000259" key="4">
    <source>
        <dbReference type="Pfam" id="PF12584"/>
    </source>
</evidence>
<dbReference type="InterPro" id="IPR055505">
    <property type="entry name" value="DUF7077"/>
</dbReference>
<comment type="caution">
    <text evidence="7">The sequence shown here is derived from an EMBL/GenBank/DDBJ whole genome shotgun (WGS) entry which is preliminary data.</text>
</comment>
<dbReference type="InterPro" id="IPR056913">
    <property type="entry name" value="TRAPPC10/Trs130_N"/>
</dbReference>
<evidence type="ECO:0000313" key="8">
    <source>
        <dbReference type="Proteomes" id="UP000620104"/>
    </source>
</evidence>
<keyword evidence="2" id="KW-0813">Transport</keyword>
<dbReference type="PANTHER" id="PTHR13251:SF3">
    <property type="entry name" value="TRAFFICKING PROTEIN PARTICLE COMPLEX SUBUNIT 10"/>
    <property type="match status" value="1"/>
</dbReference>
<evidence type="ECO:0000256" key="1">
    <source>
        <dbReference type="ARBA" id="ARBA00004555"/>
    </source>
</evidence>
<dbReference type="Pfam" id="PF23274">
    <property type="entry name" value="DUF7077"/>
    <property type="match status" value="1"/>
</dbReference>
<dbReference type="EMBL" id="BLZA01000017">
    <property type="protein sequence ID" value="GHJ85976.1"/>
    <property type="molecule type" value="Genomic_DNA"/>
</dbReference>
<organism evidence="7 8">
    <name type="scientific">Naganishia liquefaciens</name>
    <dbReference type="NCBI Taxonomy" id="104408"/>
    <lineage>
        <taxon>Eukaryota</taxon>
        <taxon>Fungi</taxon>
        <taxon>Dikarya</taxon>
        <taxon>Basidiomycota</taxon>
        <taxon>Agaricomycotina</taxon>
        <taxon>Tremellomycetes</taxon>
        <taxon>Filobasidiales</taxon>
        <taxon>Filobasidiaceae</taxon>
        <taxon>Naganishia</taxon>
    </lineage>
</organism>
<dbReference type="InterPro" id="IPR022233">
    <property type="entry name" value="TRAPPC10/Trs130_C"/>
</dbReference>
<dbReference type="GO" id="GO:0005829">
    <property type="term" value="C:cytosol"/>
    <property type="evidence" value="ECO:0007669"/>
    <property type="project" value="GOC"/>
</dbReference>
<dbReference type="OrthoDB" id="10256906at2759"/>
<evidence type="ECO:0008006" key="9">
    <source>
        <dbReference type="Google" id="ProtNLM"/>
    </source>
</evidence>
<dbReference type="GO" id="GO:0034498">
    <property type="term" value="P:early endosome to Golgi transport"/>
    <property type="evidence" value="ECO:0007669"/>
    <property type="project" value="TreeGrafter"/>
</dbReference>
<protein>
    <recommendedName>
        <fullName evidence="9">Trafficking protein particle complex subunit 11 domain-containing protein</fullName>
    </recommendedName>
</protein>
<dbReference type="Proteomes" id="UP000620104">
    <property type="component" value="Unassembled WGS sequence"/>
</dbReference>
<keyword evidence="3" id="KW-0333">Golgi apparatus</keyword>
<comment type="subcellular location">
    <subcellularLocation>
        <location evidence="1">Golgi apparatus</location>
    </subcellularLocation>
</comment>
<evidence type="ECO:0000256" key="3">
    <source>
        <dbReference type="ARBA" id="ARBA00023034"/>
    </source>
</evidence>
<evidence type="ECO:0000259" key="6">
    <source>
        <dbReference type="Pfam" id="PF23274"/>
    </source>
</evidence>
<proteinExistence type="predicted"/>
<gene>
    <name evidence="7" type="ORF">NliqN6_2378</name>
</gene>